<dbReference type="InterPro" id="IPR035925">
    <property type="entry name" value="BSD_dom_sf"/>
</dbReference>
<dbReference type="InterPro" id="IPR011993">
    <property type="entry name" value="PH-like_dom_sf"/>
</dbReference>
<dbReference type="PANTHER" id="PTHR12856">
    <property type="entry name" value="TRANSCRIPTION INITIATION FACTOR IIH-RELATED"/>
    <property type="match status" value="1"/>
</dbReference>
<evidence type="ECO:0000259" key="8">
    <source>
        <dbReference type="PROSITE" id="PS50858"/>
    </source>
</evidence>
<feature type="domain" description="BSD" evidence="8">
    <location>
        <begin position="180"/>
        <end position="232"/>
    </location>
</feature>
<dbReference type="AlphaFoldDB" id="A0A2P2I1J3"/>
<evidence type="ECO:0000256" key="3">
    <source>
        <dbReference type="ARBA" id="ARBA00022737"/>
    </source>
</evidence>
<dbReference type="GO" id="GO:0006351">
    <property type="term" value="P:DNA-templated transcription"/>
    <property type="evidence" value="ECO:0007669"/>
    <property type="project" value="InterPro"/>
</dbReference>
<keyword evidence="4" id="KW-0805">Transcription regulation</keyword>
<dbReference type="InterPro" id="IPR013876">
    <property type="entry name" value="TFIIH_BTF_p62_N"/>
</dbReference>
<organism evidence="9">
    <name type="scientific">Hirondellea gigas</name>
    <dbReference type="NCBI Taxonomy" id="1518452"/>
    <lineage>
        <taxon>Eukaryota</taxon>
        <taxon>Metazoa</taxon>
        <taxon>Ecdysozoa</taxon>
        <taxon>Arthropoda</taxon>
        <taxon>Crustacea</taxon>
        <taxon>Multicrustacea</taxon>
        <taxon>Malacostraca</taxon>
        <taxon>Eumalacostraca</taxon>
        <taxon>Peracarida</taxon>
        <taxon>Amphipoda</taxon>
        <taxon>Amphilochidea</taxon>
        <taxon>Lysianassida</taxon>
        <taxon>Lysianassidira</taxon>
        <taxon>Lysianassoidea</taxon>
        <taxon>Lysianassidae</taxon>
        <taxon>Hirondellea</taxon>
    </lineage>
</organism>
<dbReference type="PROSITE" id="PS50858">
    <property type="entry name" value="BSD"/>
    <property type="match status" value="2"/>
</dbReference>
<dbReference type="Gene3D" id="6.10.140.1200">
    <property type="match status" value="1"/>
</dbReference>
<evidence type="ECO:0000256" key="2">
    <source>
        <dbReference type="ARBA" id="ARBA00009448"/>
    </source>
</evidence>
<protein>
    <submittedName>
        <fullName evidence="9">General transcription factor IIH subunit 1-like</fullName>
    </submittedName>
</protein>
<dbReference type="EMBL" id="IACF01002210">
    <property type="protein sequence ID" value="LAB67872.1"/>
    <property type="molecule type" value="mRNA"/>
</dbReference>
<evidence type="ECO:0000256" key="1">
    <source>
        <dbReference type="ARBA" id="ARBA00004123"/>
    </source>
</evidence>
<comment type="similarity">
    <text evidence="2">Belongs to the TFB1 family.</text>
</comment>
<evidence type="ECO:0000256" key="4">
    <source>
        <dbReference type="ARBA" id="ARBA00023015"/>
    </source>
</evidence>
<evidence type="ECO:0000256" key="6">
    <source>
        <dbReference type="ARBA" id="ARBA00023242"/>
    </source>
</evidence>
<dbReference type="Pfam" id="PF08567">
    <property type="entry name" value="PH_TFIIH"/>
    <property type="match status" value="1"/>
</dbReference>
<dbReference type="SUPFAM" id="SSF50729">
    <property type="entry name" value="PH domain-like"/>
    <property type="match status" value="1"/>
</dbReference>
<dbReference type="SMART" id="SM00751">
    <property type="entry name" value="BSD"/>
    <property type="match status" value="2"/>
</dbReference>
<name>A0A2P2I1J3_9CRUS</name>
<feature type="domain" description="BSD" evidence="8">
    <location>
        <begin position="113"/>
        <end position="147"/>
    </location>
</feature>
<dbReference type="SUPFAM" id="SSF140383">
    <property type="entry name" value="BSD domain-like"/>
    <property type="match status" value="2"/>
</dbReference>
<dbReference type="InterPro" id="IPR027079">
    <property type="entry name" value="Tfb1/GTF2H1"/>
</dbReference>
<sequence length="545" mass="62772">MGDKSEDILLQINHVRYKKSDGQLCVAHKKIGWIIDNTDNFALSVLYTEIKTQKISPEGKPKVQLQLILNDQNTHVFHFTNPAGKDKQTQDRNNVKERLSQLLTASKRQPPDELLEKKRILEENPQLYRLYQELVPKNLLDPDDFWKEIAATYKKTLPPTMQMGISGAFLADIKPQTDSTNGKVQYNLTPEIMLAVYRTYPAVKKKHDDYVPSRMTESDFWTRFFQSHYYSAHTTSRTEDVFFECAKYDDKEWVRDLAKIVNDPMLFLSNIYEEPPFSVAKQTVSKAGSNHMHATMIRRFNQHSQNILKAQSRSEQDRLYEEMIAKNPDNLTNGTPAPQLPEPKSKRARLLEKLVYSDLESSTSTNTSALNLQQKDRYLAGPPTHNTVEPTPPHQLEALKQELALSLSTWKPSFDDVQNPVQAHKTLQMMSGKCREGRQSEPDTNGLVEELPLELRGELSAVYSSGGELLRHFWSCFPPRTPQLISKLHTLHATLAKYHQNTLRPFQDKAVRDYSYRSGVLDHLVHMFHTANTKYENWKARYGGR</sequence>
<dbReference type="Gene3D" id="1.10.3970.10">
    <property type="entry name" value="BSD domain"/>
    <property type="match status" value="1"/>
</dbReference>
<dbReference type="Gene3D" id="2.30.29.30">
    <property type="entry name" value="Pleckstrin-homology domain (PH domain)/Phosphotyrosine-binding domain (PTB)"/>
    <property type="match status" value="1"/>
</dbReference>
<comment type="subcellular location">
    <subcellularLocation>
        <location evidence="1">Nucleus</location>
    </subcellularLocation>
</comment>
<keyword evidence="6" id="KW-0539">Nucleus</keyword>
<dbReference type="GO" id="GO:0006289">
    <property type="term" value="P:nucleotide-excision repair"/>
    <property type="evidence" value="ECO:0007669"/>
    <property type="project" value="InterPro"/>
</dbReference>
<dbReference type="CDD" id="cd13229">
    <property type="entry name" value="PH_TFIIH"/>
    <property type="match status" value="1"/>
</dbReference>
<reference evidence="9" key="1">
    <citation type="journal article" date="2018" name="Biosci. Biotechnol. Biochem.">
        <title>Polysaccharide hydrolase of the hadal zone amphipods Hirondellea gigas.</title>
        <authorList>
            <person name="Kobayashi H."/>
            <person name="Nagahama T."/>
            <person name="Arai W."/>
            <person name="Sasagawa Y."/>
            <person name="Umeda M."/>
            <person name="Hayashi T."/>
            <person name="Nikaido I."/>
            <person name="Watanabe H."/>
            <person name="Oguri K."/>
            <person name="Kitazato H."/>
            <person name="Fujioka K."/>
            <person name="Kido Y."/>
            <person name="Takami H."/>
        </authorList>
    </citation>
    <scope>NUCLEOTIDE SEQUENCE</scope>
    <source>
        <tissue evidence="9">Whole body</tissue>
    </source>
</reference>
<dbReference type="InterPro" id="IPR005607">
    <property type="entry name" value="BSD_dom"/>
</dbReference>
<keyword evidence="5" id="KW-0804">Transcription</keyword>
<proteinExistence type="evidence at transcript level"/>
<keyword evidence="3" id="KW-0677">Repeat</keyword>
<feature type="region of interest" description="Disordered" evidence="7">
    <location>
        <begin position="326"/>
        <end position="345"/>
    </location>
</feature>
<accession>A0A2P2I1J3</accession>
<dbReference type="Pfam" id="PF03909">
    <property type="entry name" value="BSD"/>
    <property type="match status" value="1"/>
</dbReference>
<evidence type="ECO:0000256" key="7">
    <source>
        <dbReference type="SAM" id="MobiDB-lite"/>
    </source>
</evidence>
<evidence type="ECO:0000313" key="9">
    <source>
        <dbReference type="EMBL" id="LAB67872.1"/>
    </source>
</evidence>
<evidence type="ECO:0000256" key="5">
    <source>
        <dbReference type="ARBA" id="ARBA00023163"/>
    </source>
</evidence>
<dbReference type="GO" id="GO:0000439">
    <property type="term" value="C:transcription factor TFIIH core complex"/>
    <property type="evidence" value="ECO:0007669"/>
    <property type="project" value="InterPro"/>
</dbReference>